<name>A0ACC2IXQ7_9PEZI</name>
<dbReference type="Proteomes" id="UP001153334">
    <property type="component" value="Unassembled WGS sequence"/>
</dbReference>
<proteinExistence type="predicted"/>
<comment type="caution">
    <text evidence="1">The sequence shown here is derived from an EMBL/GenBank/DDBJ whole genome shotgun (WGS) entry which is preliminary data.</text>
</comment>
<accession>A0ACC2IXQ7</accession>
<gene>
    <name evidence="1" type="ORF">ONZ43_g3174</name>
</gene>
<sequence length="196" mass="21939">MNAASNGKYPTSYHWETKAAIVDYIEKEQPSLADKASFIYLGAYATNALLAPKLDPSSGEYKVVIPCSGTTRFPILDETRSTGVFVRALVEDEAPGTKLLAYDSYLAMDEALEVWSRVTGKPAKLISLTLEQMHKLTGLPYEVLWAPVYLEEFGYMAGIDNFIEPPQLKKKVVTPSYEDWLRTRNMDELLATKFGL</sequence>
<dbReference type="EMBL" id="JAPESX010000716">
    <property type="protein sequence ID" value="KAJ8120005.1"/>
    <property type="molecule type" value="Genomic_DNA"/>
</dbReference>
<organism evidence="1 2">
    <name type="scientific">Nemania bipapillata</name>
    <dbReference type="NCBI Taxonomy" id="110536"/>
    <lineage>
        <taxon>Eukaryota</taxon>
        <taxon>Fungi</taxon>
        <taxon>Dikarya</taxon>
        <taxon>Ascomycota</taxon>
        <taxon>Pezizomycotina</taxon>
        <taxon>Sordariomycetes</taxon>
        <taxon>Xylariomycetidae</taxon>
        <taxon>Xylariales</taxon>
        <taxon>Xylariaceae</taxon>
        <taxon>Nemania</taxon>
    </lineage>
</organism>
<evidence type="ECO:0000313" key="2">
    <source>
        <dbReference type="Proteomes" id="UP001153334"/>
    </source>
</evidence>
<keyword evidence="2" id="KW-1185">Reference proteome</keyword>
<evidence type="ECO:0000313" key="1">
    <source>
        <dbReference type="EMBL" id="KAJ8120005.1"/>
    </source>
</evidence>
<reference evidence="1" key="1">
    <citation type="submission" date="2022-11" db="EMBL/GenBank/DDBJ databases">
        <title>Genome Sequence of Nemania bipapillata.</title>
        <authorList>
            <person name="Buettner E."/>
        </authorList>
    </citation>
    <scope>NUCLEOTIDE SEQUENCE</scope>
    <source>
        <strain evidence="1">CP14</strain>
    </source>
</reference>
<protein>
    <submittedName>
        <fullName evidence="1">Uncharacterized protein</fullName>
    </submittedName>
</protein>